<protein>
    <recommendedName>
        <fullName evidence="8">Cyanophycinase</fullName>
    </recommendedName>
</protein>
<evidence type="ECO:0000313" key="7">
    <source>
        <dbReference type="Proteomes" id="UP000290649"/>
    </source>
</evidence>
<organism evidence="6 7">
    <name type="scientific">Anaerobacillus alkaliphilus</name>
    <dbReference type="NCBI Taxonomy" id="1548597"/>
    <lineage>
        <taxon>Bacteria</taxon>
        <taxon>Bacillati</taxon>
        <taxon>Bacillota</taxon>
        <taxon>Bacilli</taxon>
        <taxon>Bacillales</taxon>
        <taxon>Bacillaceae</taxon>
        <taxon>Anaerobacillus</taxon>
    </lineage>
</organism>
<dbReference type="RefSeq" id="WP_129080493.1">
    <property type="nucleotide sequence ID" value="NZ_QOUX01000047.1"/>
</dbReference>
<keyword evidence="4" id="KW-0720">Serine protease</keyword>
<dbReference type="OrthoDB" id="9799980at2"/>
<reference evidence="6 7" key="1">
    <citation type="journal article" date="2019" name="Int. J. Syst. Evol. Microbiol.">
        <title>Anaerobacillus alkaliphilus sp. nov., a novel alkaliphilic and moderately halophilic bacterium.</title>
        <authorList>
            <person name="Borsodi A.K."/>
            <person name="Aszalos J.M."/>
            <person name="Bihari P."/>
            <person name="Nagy I."/>
            <person name="Schumann P."/>
            <person name="Sproer C."/>
            <person name="Kovacs A.L."/>
            <person name="Boka K."/>
            <person name="Dobosy P."/>
            <person name="Ovari M."/>
            <person name="Szili-Kovacs T."/>
            <person name="Toth E."/>
        </authorList>
    </citation>
    <scope>NUCLEOTIDE SEQUENCE [LARGE SCALE GENOMIC DNA]</scope>
    <source>
        <strain evidence="6 7">B16-10</strain>
    </source>
</reference>
<evidence type="ECO:0000313" key="6">
    <source>
        <dbReference type="EMBL" id="RXI96517.1"/>
    </source>
</evidence>
<keyword evidence="5" id="KW-0732">Signal</keyword>
<evidence type="ECO:0000256" key="5">
    <source>
        <dbReference type="SAM" id="SignalP"/>
    </source>
</evidence>
<comment type="caution">
    <text evidence="6">The sequence shown here is derived from an EMBL/GenBank/DDBJ whole genome shotgun (WGS) entry which is preliminary data.</text>
</comment>
<evidence type="ECO:0000256" key="3">
    <source>
        <dbReference type="ARBA" id="ARBA00022801"/>
    </source>
</evidence>
<dbReference type="PANTHER" id="PTHR36175">
    <property type="entry name" value="CYANOPHYCINASE"/>
    <property type="match status" value="1"/>
</dbReference>
<dbReference type="CDD" id="cd03145">
    <property type="entry name" value="GAT1_cyanophycinase"/>
    <property type="match status" value="1"/>
</dbReference>
<dbReference type="InterPro" id="IPR029062">
    <property type="entry name" value="Class_I_gatase-like"/>
</dbReference>
<dbReference type="GO" id="GO:0008236">
    <property type="term" value="F:serine-type peptidase activity"/>
    <property type="evidence" value="ECO:0007669"/>
    <property type="project" value="UniProtKB-KW"/>
</dbReference>
<dbReference type="Pfam" id="PF03575">
    <property type="entry name" value="Peptidase_S51"/>
    <property type="match status" value="1"/>
</dbReference>
<sequence>MSSIFRKFFAVLLVLSLVTSPLLLSSPVSFATSDVTTEELNVTEVSQSLLERINLASTRNQIHEILIAENLFTWSSLTGTGRTEAAQAVLDLRGPGYENEEDLAYAIKQGIFLGKVNDIIYWSDGVDFVINELHQLNPPSWTLLSETEKFAVAMTIYSSGTSGSRNLYESISPLTNTLKGSLSSVKEAEVKPVTYNVIDVGETSSPVGHHQTTSSERILWASSDHSIATVNSSGRVTAQGFGVVQITYVVIESATYSVVAYGVGEVLVGDLTPPNSMVRHLTEGIETNIRVFFDKPMHRDTRAITDIQEILTAAYVKDGDKIVSEIPISSNPNTVNWLLDSIVEITLPETKVKVGQTLELHYTDKVTDHIKNKANPAGSDKAIADTFQPVGAIASLPTGNITTLHVTFNKPMSEKTKKITNLVEFAHRITIHGGASQAVIPVRPNKHAVQWTKENGRDVAIITIPETKIVAGNYATIDYKNNVRDTAGNRVKTDGTAIAVGGSLQDNNEEFFEQLRKHAGGKFPTIAFVGSASPSSAVARNSYYSDTPSFMSYERLYYTYGLTPVFIPIGVDNYHTEAFNPDNIALINSATAVFLNGGDQSRHARSFLNDDGTDTPVLTALRGIYASGGVISGSSAGAHIQSNPMFGGGTSYSELRSNTPGGNGIEPGFGFIAEGIMDSHFDARGRLGRLVVRMRDTNQPYGFGPDENTAMMFHKNVVTVIGQRGGFIIDGSKATYGAESLFQVEGLKVHYLTSGDSYHFKTNKITSSKPLITRPMFESYYDSTNIFGAYETTKVMTHLVGSPYAIAYGDTSENNPRFTLLFRKAPRTKGYHSNGAFTIDSLRLDIIPNLAEKEPRN</sequence>
<evidence type="ECO:0000256" key="2">
    <source>
        <dbReference type="ARBA" id="ARBA00022670"/>
    </source>
</evidence>
<dbReference type="PANTHER" id="PTHR36175:SF1">
    <property type="entry name" value="CYANOPHYCINASE"/>
    <property type="match status" value="1"/>
</dbReference>
<dbReference type="InterPro" id="IPR005320">
    <property type="entry name" value="Peptidase_S51"/>
</dbReference>
<keyword evidence="7" id="KW-1185">Reference proteome</keyword>
<accession>A0A4Q0VM81</accession>
<dbReference type="Gene3D" id="2.60.40.1080">
    <property type="match status" value="1"/>
</dbReference>
<comment type="similarity">
    <text evidence="1">Belongs to the peptidase S51 family.</text>
</comment>
<dbReference type="InterPro" id="IPR008964">
    <property type="entry name" value="Invasin/intimin_cell_adhesion"/>
</dbReference>
<feature type="chain" id="PRO_5020815922" description="Cyanophycinase" evidence="5">
    <location>
        <begin position="32"/>
        <end position="857"/>
    </location>
</feature>
<keyword evidence="3" id="KW-0378">Hydrolase</keyword>
<feature type="signal peptide" evidence="5">
    <location>
        <begin position="1"/>
        <end position="31"/>
    </location>
</feature>
<dbReference type="Gene3D" id="3.40.50.880">
    <property type="match status" value="1"/>
</dbReference>
<dbReference type="EMBL" id="QOUX01000047">
    <property type="protein sequence ID" value="RXI96517.1"/>
    <property type="molecule type" value="Genomic_DNA"/>
</dbReference>
<evidence type="ECO:0008006" key="8">
    <source>
        <dbReference type="Google" id="ProtNLM"/>
    </source>
</evidence>
<dbReference type="SUPFAM" id="SSF49373">
    <property type="entry name" value="Invasin/intimin cell-adhesion fragments"/>
    <property type="match status" value="1"/>
</dbReference>
<dbReference type="SUPFAM" id="SSF52317">
    <property type="entry name" value="Class I glutamine amidotransferase-like"/>
    <property type="match status" value="1"/>
</dbReference>
<evidence type="ECO:0000256" key="1">
    <source>
        <dbReference type="ARBA" id="ARBA00006534"/>
    </source>
</evidence>
<dbReference type="GO" id="GO:0006508">
    <property type="term" value="P:proteolysis"/>
    <property type="evidence" value="ECO:0007669"/>
    <property type="project" value="UniProtKB-KW"/>
</dbReference>
<dbReference type="Proteomes" id="UP000290649">
    <property type="component" value="Unassembled WGS sequence"/>
</dbReference>
<gene>
    <name evidence="6" type="ORF">DS745_22680</name>
</gene>
<proteinExistence type="inferred from homology"/>
<keyword evidence="2" id="KW-0645">Protease</keyword>
<dbReference type="AlphaFoldDB" id="A0A4Q0VM81"/>
<evidence type="ECO:0000256" key="4">
    <source>
        <dbReference type="ARBA" id="ARBA00022825"/>
    </source>
</evidence>
<name>A0A4Q0VM81_9BACI</name>